<evidence type="ECO:0008006" key="5">
    <source>
        <dbReference type="Google" id="ProtNLM"/>
    </source>
</evidence>
<accession>H7EGW5</accession>
<dbReference type="EMBL" id="AGRW01000015">
    <property type="protein sequence ID" value="EIC03177.1"/>
    <property type="molecule type" value="Genomic_DNA"/>
</dbReference>
<organism evidence="3 4">
    <name type="scientific">Treponema saccharophilum DSM 2985</name>
    <dbReference type="NCBI Taxonomy" id="907348"/>
    <lineage>
        <taxon>Bacteria</taxon>
        <taxon>Pseudomonadati</taxon>
        <taxon>Spirochaetota</taxon>
        <taxon>Spirochaetia</taxon>
        <taxon>Spirochaetales</taxon>
        <taxon>Treponemataceae</taxon>
        <taxon>Treponema</taxon>
    </lineage>
</organism>
<keyword evidence="4" id="KW-1185">Reference proteome</keyword>
<protein>
    <recommendedName>
        <fullName evidence="5">VWA-like domain-containing protein</fullName>
    </recommendedName>
</protein>
<evidence type="ECO:0000259" key="1">
    <source>
        <dbReference type="Pfam" id="PF09967"/>
    </source>
</evidence>
<dbReference type="AlphaFoldDB" id="H7EGW5"/>
<dbReference type="PANTHER" id="PTHR38730:SF1">
    <property type="entry name" value="SLL7028 PROTEIN"/>
    <property type="match status" value="1"/>
</dbReference>
<evidence type="ECO:0000259" key="2">
    <source>
        <dbReference type="Pfam" id="PF13203"/>
    </source>
</evidence>
<feature type="domain" description="VWA-like" evidence="1">
    <location>
        <begin position="257"/>
        <end position="368"/>
    </location>
</feature>
<reference evidence="3 4" key="1">
    <citation type="submission" date="2011-09" db="EMBL/GenBank/DDBJ databases">
        <title>The draft genome of Treponema saccharophilum DSM 2985.</title>
        <authorList>
            <consortium name="US DOE Joint Genome Institute (JGI-PGF)"/>
            <person name="Lucas S."/>
            <person name="Copeland A."/>
            <person name="Lapidus A."/>
            <person name="Glavina del Rio T."/>
            <person name="Dalin E."/>
            <person name="Tice H."/>
            <person name="Bruce D."/>
            <person name="Goodwin L."/>
            <person name="Pitluck S."/>
            <person name="Peters L."/>
            <person name="Kyrpides N."/>
            <person name="Mavromatis K."/>
            <person name="Ivanova N."/>
            <person name="Markowitz V."/>
            <person name="Cheng J.-F."/>
            <person name="Hugenholtz P."/>
            <person name="Woyke T."/>
            <person name="Wu D."/>
            <person name="Gronow S."/>
            <person name="Wellnitz S."/>
            <person name="Brambilla E."/>
            <person name="Klenk H.-P."/>
            <person name="Eisen J.A."/>
        </authorList>
    </citation>
    <scope>NUCLEOTIDE SEQUENCE [LARGE SCALE GENOMIC DNA]</scope>
    <source>
        <strain evidence="3 4">DSM 2985</strain>
    </source>
</reference>
<dbReference type="eggNOG" id="COG3864">
    <property type="taxonomic scope" value="Bacteria"/>
</dbReference>
<evidence type="ECO:0000313" key="3">
    <source>
        <dbReference type="EMBL" id="EIC03177.1"/>
    </source>
</evidence>
<feature type="domain" description="Putative metallopeptidase" evidence="2">
    <location>
        <begin position="18"/>
        <end position="242"/>
    </location>
</feature>
<comment type="caution">
    <text evidence="3">The sequence shown here is derived from an EMBL/GenBank/DDBJ whole genome shotgun (WGS) entry which is preliminary data.</text>
</comment>
<sequence>MENLTARERITKIAEIWFLKEPLLFGVFCTHKISENEDIKVAFRCGKMRIEFNPAILSKKTDAELEELLKIEVVRIILKHPYQRIPPCPNRIVLSLASDITISDVMETRVRLPRAEDFKLPKNLSFEEYYVKLLSDMKTKLDSFELGNESALTQEQFQELTEKYDCSELWDEDSEAAETINAEIERAQMSNGWGSIKGELQEIIEATLVISMDYRRMLAMFRATIISSARRLTRMKPNRRYGFTAMGSQNEFSTGLLVAVDVSGSISTEALSRFFSIVNRFFKYGMKKIDVIQFDADITADILSLKKARSKVEVTGRGGTDFQPALDFYANSNEYDGLIIFTDGCASVPKMESTKRVLWVLTSKAEYNSFCKEMLPSLPSSKATYIPL</sequence>
<dbReference type="InterPro" id="IPR018698">
    <property type="entry name" value="VWA-like_dom"/>
</dbReference>
<dbReference type="InterPro" id="IPR025154">
    <property type="entry name" value="Put_metallopeptidase_dom"/>
</dbReference>
<gene>
    <name evidence="3" type="ORF">TresaDRAFT_2821</name>
</gene>
<dbReference type="Pfam" id="PF13203">
    <property type="entry name" value="DUF2201_N"/>
    <property type="match status" value="1"/>
</dbReference>
<dbReference type="Pfam" id="PF09967">
    <property type="entry name" value="DUF2201"/>
    <property type="match status" value="1"/>
</dbReference>
<dbReference type="Proteomes" id="UP000003571">
    <property type="component" value="Unassembled WGS sequence"/>
</dbReference>
<evidence type="ECO:0000313" key="4">
    <source>
        <dbReference type="Proteomes" id="UP000003571"/>
    </source>
</evidence>
<proteinExistence type="predicted"/>
<dbReference type="PANTHER" id="PTHR38730">
    <property type="entry name" value="SLL7028 PROTEIN"/>
    <property type="match status" value="1"/>
</dbReference>
<dbReference type="InterPro" id="IPR036465">
    <property type="entry name" value="vWFA_dom_sf"/>
</dbReference>
<dbReference type="SUPFAM" id="SSF53300">
    <property type="entry name" value="vWA-like"/>
    <property type="match status" value="1"/>
</dbReference>
<dbReference type="PATRIC" id="fig|907348.3.peg.12"/>
<dbReference type="OrthoDB" id="9809307at2"/>
<dbReference type="RefSeq" id="WP_002701661.1">
    <property type="nucleotide sequence ID" value="NZ_AGRW01000015.1"/>
</dbReference>
<name>H7EGW5_9SPIR</name>